<dbReference type="EMBL" id="CACVBM020001095">
    <property type="protein sequence ID" value="CAA7030388.1"/>
    <property type="molecule type" value="Genomic_DNA"/>
</dbReference>
<name>A0A6D2IRV6_9BRAS</name>
<comment type="caution">
    <text evidence="1">The sequence shown here is derived from an EMBL/GenBank/DDBJ whole genome shotgun (WGS) entry which is preliminary data.</text>
</comment>
<evidence type="ECO:0000313" key="1">
    <source>
        <dbReference type="EMBL" id="CAA7030388.1"/>
    </source>
</evidence>
<proteinExistence type="predicted"/>
<gene>
    <name evidence="1" type="ORF">MERR_LOCUS17623</name>
</gene>
<dbReference type="Proteomes" id="UP000467841">
    <property type="component" value="Unassembled WGS sequence"/>
</dbReference>
<dbReference type="AlphaFoldDB" id="A0A6D2IRV6"/>
<sequence length="141" mass="15345">MFSPLRTVVSSGLGRRSLEGQPMDGELELELPSNSLCSMRRLVLQNLMSIQPGSVDSPSVGLQLHKDRLELVKEGMNSLCALSPLIFLPILVREMMGLIPMSRSFTSPSLIVQCLPCKEGVGKCLVHISQDWAPDLSSLGP</sequence>
<reference evidence="1" key="1">
    <citation type="submission" date="2020-01" db="EMBL/GenBank/DDBJ databases">
        <authorList>
            <person name="Mishra B."/>
        </authorList>
    </citation>
    <scope>NUCLEOTIDE SEQUENCE [LARGE SCALE GENOMIC DNA]</scope>
</reference>
<keyword evidence="2" id="KW-1185">Reference proteome</keyword>
<evidence type="ECO:0000313" key="2">
    <source>
        <dbReference type="Proteomes" id="UP000467841"/>
    </source>
</evidence>
<protein>
    <submittedName>
        <fullName evidence="1">Uncharacterized protein</fullName>
    </submittedName>
</protein>
<accession>A0A6D2IRV6</accession>
<organism evidence="1 2">
    <name type="scientific">Microthlaspi erraticum</name>
    <dbReference type="NCBI Taxonomy" id="1685480"/>
    <lineage>
        <taxon>Eukaryota</taxon>
        <taxon>Viridiplantae</taxon>
        <taxon>Streptophyta</taxon>
        <taxon>Embryophyta</taxon>
        <taxon>Tracheophyta</taxon>
        <taxon>Spermatophyta</taxon>
        <taxon>Magnoliopsida</taxon>
        <taxon>eudicotyledons</taxon>
        <taxon>Gunneridae</taxon>
        <taxon>Pentapetalae</taxon>
        <taxon>rosids</taxon>
        <taxon>malvids</taxon>
        <taxon>Brassicales</taxon>
        <taxon>Brassicaceae</taxon>
        <taxon>Coluteocarpeae</taxon>
        <taxon>Microthlaspi</taxon>
    </lineage>
</organism>